<accession>A0A086JQH1</accession>
<proteinExistence type="predicted"/>
<evidence type="ECO:0000313" key="4">
    <source>
        <dbReference type="Proteomes" id="UP000028828"/>
    </source>
</evidence>
<protein>
    <recommendedName>
        <fullName evidence="5">Transmembrane protein</fullName>
    </recommendedName>
</protein>
<feature type="region of interest" description="Disordered" evidence="1">
    <location>
        <begin position="48"/>
        <end position="144"/>
    </location>
</feature>
<sequence>MVAKRTVLLSSAAVAAATLFSRFSASAEEGELPTAWTSMTVASSRAPLGTTEVPHGLLPEDSRGGRILGDQNRALSPPQASEKVQIPTAVESGGGRGAAVENSGARPAFEERAEDREPGAKRRTPALDSSAEEAQVTRRRSAGLAPWAREDRSSPLLTVAVTVLAVAITSAAVDCVKGVTPKLSNAIDKELKELASRVRKRRYAGNYAAEKSDFLVSLQETHNARTFWTTHAFFLWTDGEKPLSVSTSERPPLRRQFMRSECPPFQSMEELLWRIFLEQCAQILSQRSSTRRDSVHLCKRAFDSSRWWPEVKAPQFFSS</sequence>
<comment type="caution">
    <text evidence="3">The sequence shown here is derived from an EMBL/GenBank/DDBJ whole genome shotgun (WGS) entry which is preliminary data.</text>
</comment>
<feature type="signal peptide" evidence="2">
    <location>
        <begin position="1"/>
        <end position="17"/>
    </location>
</feature>
<dbReference type="Proteomes" id="UP000028828">
    <property type="component" value="Unassembled WGS sequence"/>
</dbReference>
<keyword evidence="2" id="KW-0732">Signal</keyword>
<feature type="compositionally biased region" description="Basic and acidic residues" evidence="1">
    <location>
        <begin position="108"/>
        <end position="120"/>
    </location>
</feature>
<organism evidence="3 4">
    <name type="scientific">Toxoplasma gondii p89</name>
    <dbReference type="NCBI Taxonomy" id="943119"/>
    <lineage>
        <taxon>Eukaryota</taxon>
        <taxon>Sar</taxon>
        <taxon>Alveolata</taxon>
        <taxon>Apicomplexa</taxon>
        <taxon>Conoidasida</taxon>
        <taxon>Coccidia</taxon>
        <taxon>Eucoccidiorida</taxon>
        <taxon>Eimeriorina</taxon>
        <taxon>Sarcocystidae</taxon>
        <taxon>Toxoplasma</taxon>
    </lineage>
</organism>
<dbReference type="OrthoDB" id="10495661at2759"/>
<gene>
    <name evidence="3" type="ORF">TGP89_244170</name>
</gene>
<feature type="chain" id="PRO_5001808409" description="Transmembrane protein" evidence="2">
    <location>
        <begin position="18"/>
        <end position="319"/>
    </location>
</feature>
<dbReference type="VEuPathDB" id="ToxoDB:TGP89_244170"/>
<dbReference type="AlphaFoldDB" id="A0A086JQH1"/>
<evidence type="ECO:0000256" key="2">
    <source>
        <dbReference type="SAM" id="SignalP"/>
    </source>
</evidence>
<evidence type="ECO:0000313" key="3">
    <source>
        <dbReference type="EMBL" id="KFG34389.1"/>
    </source>
</evidence>
<name>A0A086JQH1_TOXGO</name>
<evidence type="ECO:0000256" key="1">
    <source>
        <dbReference type="SAM" id="MobiDB-lite"/>
    </source>
</evidence>
<dbReference type="EMBL" id="AEYI02001678">
    <property type="protein sequence ID" value="KFG34389.1"/>
    <property type="molecule type" value="Genomic_DNA"/>
</dbReference>
<reference evidence="3 4" key="1">
    <citation type="submission" date="2014-03" db="EMBL/GenBank/DDBJ databases">
        <authorList>
            <person name="Sibley D."/>
            <person name="Venepally P."/>
            <person name="Karamycheva S."/>
            <person name="Hadjithomas M."/>
            <person name="Khan A."/>
            <person name="Brunk B."/>
            <person name="Roos D."/>
            <person name="Caler E."/>
            <person name="Lorenzi H."/>
        </authorList>
    </citation>
    <scope>NUCLEOTIDE SEQUENCE [LARGE SCALE GENOMIC DNA]</scope>
    <source>
        <strain evidence="4">p89</strain>
    </source>
</reference>
<evidence type="ECO:0008006" key="5">
    <source>
        <dbReference type="Google" id="ProtNLM"/>
    </source>
</evidence>